<keyword evidence="2" id="KW-1185">Reference proteome</keyword>
<dbReference type="Proteomes" id="UP001165289">
    <property type="component" value="Unassembled WGS sequence"/>
</dbReference>
<proteinExistence type="predicted"/>
<dbReference type="PANTHER" id="PTHR32046">
    <property type="entry name" value="G DOMAIN-CONTAINING PROTEIN"/>
    <property type="match status" value="1"/>
</dbReference>
<dbReference type="EMBL" id="JAKMXF010000195">
    <property type="protein sequence ID" value="KAI6655451.1"/>
    <property type="molecule type" value="Genomic_DNA"/>
</dbReference>
<reference evidence="1 2" key="1">
    <citation type="journal article" date="2023" name="BMC Biol.">
        <title>The compact genome of the sponge Oopsacas minuta (Hexactinellida) is lacking key metazoan core genes.</title>
        <authorList>
            <person name="Santini S."/>
            <person name="Schenkelaars Q."/>
            <person name="Jourda C."/>
            <person name="Duchesne M."/>
            <person name="Belahbib H."/>
            <person name="Rocher C."/>
            <person name="Selva M."/>
            <person name="Riesgo A."/>
            <person name="Vervoort M."/>
            <person name="Leys S.P."/>
            <person name="Kodjabachian L."/>
            <person name="Le Bivic A."/>
            <person name="Borchiellini C."/>
            <person name="Claverie J.M."/>
            <person name="Renard E."/>
        </authorList>
    </citation>
    <scope>NUCLEOTIDE SEQUENCE [LARGE SCALE GENOMIC DNA]</scope>
    <source>
        <strain evidence="1">SPO-2</strain>
    </source>
</reference>
<evidence type="ECO:0000313" key="2">
    <source>
        <dbReference type="Proteomes" id="UP001165289"/>
    </source>
</evidence>
<comment type="caution">
    <text evidence="1">The sequence shown here is derived from an EMBL/GenBank/DDBJ whole genome shotgun (WGS) entry which is preliminary data.</text>
</comment>
<accession>A0AAV7K580</accession>
<gene>
    <name evidence="1" type="ORF">LOD99_11417</name>
</gene>
<dbReference type="AlphaFoldDB" id="A0AAV7K580"/>
<sequence>MRYYYTTKRRTVKKTFNQLKQRYQDANGKVTSAQLIVHKVESEYETVQAQIIAITEELRKSINKLNELALKPTSLSTSDYLDILIESEKTSAEPGWQDRVQHLTKVKERVDCPFMVSEQVANFPQRG</sequence>
<organism evidence="1 2">
    <name type="scientific">Oopsacas minuta</name>
    <dbReference type="NCBI Taxonomy" id="111878"/>
    <lineage>
        <taxon>Eukaryota</taxon>
        <taxon>Metazoa</taxon>
        <taxon>Porifera</taxon>
        <taxon>Hexactinellida</taxon>
        <taxon>Hexasterophora</taxon>
        <taxon>Lyssacinosida</taxon>
        <taxon>Leucopsacidae</taxon>
        <taxon>Oopsacas</taxon>
    </lineage>
</organism>
<protein>
    <submittedName>
        <fullName evidence="1">Uncharacterized protein</fullName>
    </submittedName>
</protein>
<name>A0AAV7K580_9METZ</name>
<dbReference type="PANTHER" id="PTHR32046:SF14">
    <property type="match status" value="1"/>
</dbReference>
<evidence type="ECO:0000313" key="1">
    <source>
        <dbReference type="EMBL" id="KAI6655451.1"/>
    </source>
</evidence>